<accession>T0QUR4</accession>
<dbReference type="VEuPathDB" id="FungiDB:SDRG_04122"/>
<evidence type="ECO:0000256" key="1">
    <source>
        <dbReference type="SAM" id="MobiDB-lite"/>
    </source>
</evidence>
<sequence>MSTCGSWDGVVSPTHGMYNNRWPVTSLFSFQFANHTMQPTTSSSSVYAPRHNGSEVRRPERPSLPSMEAADEYESAILTAEDKDIADAMSVALDDRVIAQVIDMLF</sequence>
<dbReference type="RefSeq" id="XP_008608003.1">
    <property type="nucleotide sequence ID" value="XM_008609781.1"/>
</dbReference>
<name>T0QUR4_SAPDV</name>
<dbReference type="AlphaFoldDB" id="T0QUR4"/>
<feature type="region of interest" description="Disordered" evidence="1">
    <location>
        <begin position="38"/>
        <end position="67"/>
    </location>
</feature>
<proteinExistence type="predicted"/>
<dbReference type="Proteomes" id="UP000030762">
    <property type="component" value="Unassembled WGS sequence"/>
</dbReference>
<protein>
    <submittedName>
        <fullName evidence="2">Uncharacterized protein</fullName>
    </submittedName>
</protein>
<dbReference type="EMBL" id="JH767141">
    <property type="protein sequence ID" value="EQC38411.1"/>
    <property type="molecule type" value="Genomic_DNA"/>
</dbReference>
<keyword evidence="3" id="KW-1185">Reference proteome</keyword>
<dbReference type="GeneID" id="19944849"/>
<organism evidence="2 3">
    <name type="scientific">Saprolegnia diclina (strain VS20)</name>
    <dbReference type="NCBI Taxonomy" id="1156394"/>
    <lineage>
        <taxon>Eukaryota</taxon>
        <taxon>Sar</taxon>
        <taxon>Stramenopiles</taxon>
        <taxon>Oomycota</taxon>
        <taxon>Saprolegniomycetes</taxon>
        <taxon>Saprolegniales</taxon>
        <taxon>Saprolegniaceae</taxon>
        <taxon>Saprolegnia</taxon>
    </lineage>
</organism>
<dbReference type="OrthoDB" id="10454347at2759"/>
<feature type="compositionally biased region" description="Basic and acidic residues" evidence="1">
    <location>
        <begin position="52"/>
        <end position="61"/>
    </location>
</feature>
<dbReference type="InParanoid" id="T0QUR4"/>
<reference evidence="2 3" key="1">
    <citation type="submission" date="2012-04" db="EMBL/GenBank/DDBJ databases">
        <title>The Genome Sequence of Saprolegnia declina VS20.</title>
        <authorList>
            <consortium name="The Broad Institute Genome Sequencing Platform"/>
            <person name="Russ C."/>
            <person name="Nusbaum C."/>
            <person name="Tyler B."/>
            <person name="van West P."/>
            <person name="Dieguez-Uribeondo J."/>
            <person name="de Bruijn I."/>
            <person name="Tripathy S."/>
            <person name="Jiang R."/>
            <person name="Young S.K."/>
            <person name="Zeng Q."/>
            <person name="Gargeya S."/>
            <person name="Fitzgerald M."/>
            <person name="Haas B."/>
            <person name="Abouelleil A."/>
            <person name="Alvarado L."/>
            <person name="Arachchi H.M."/>
            <person name="Berlin A."/>
            <person name="Chapman S.B."/>
            <person name="Goldberg J."/>
            <person name="Griggs A."/>
            <person name="Gujja S."/>
            <person name="Hansen M."/>
            <person name="Howarth C."/>
            <person name="Imamovic A."/>
            <person name="Larimer J."/>
            <person name="McCowen C."/>
            <person name="Montmayeur A."/>
            <person name="Murphy C."/>
            <person name="Neiman D."/>
            <person name="Pearson M."/>
            <person name="Priest M."/>
            <person name="Roberts A."/>
            <person name="Saif S."/>
            <person name="Shea T."/>
            <person name="Sisk P."/>
            <person name="Sykes S."/>
            <person name="Wortman J."/>
            <person name="Nusbaum C."/>
            <person name="Birren B."/>
        </authorList>
    </citation>
    <scope>NUCLEOTIDE SEQUENCE [LARGE SCALE GENOMIC DNA]</scope>
    <source>
        <strain evidence="2 3">VS20</strain>
    </source>
</reference>
<evidence type="ECO:0000313" key="2">
    <source>
        <dbReference type="EMBL" id="EQC38411.1"/>
    </source>
</evidence>
<evidence type="ECO:0000313" key="3">
    <source>
        <dbReference type="Proteomes" id="UP000030762"/>
    </source>
</evidence>
<gene>
    <name evidence="2" type="ORF">SDRG_04122</name>
</gene>